<dbReference type="Pfam" id="PF06114">
    <property type="entry name" value="Peptidase_M78"/>
    <property type="match status" value="1"/>
</dbReference>
<comment type="caution">
    <text evidence="1">The sequence shown here is derived from an EMBL/GenBank/DDBJ whole genome shotgun (WGS) entry which is preliminary data.</text>
</comment>
<reference evidence="1 2" key="1">
    <citation type="submission" date="2018-06" db="EMBL/GenBank/DDBJ databases">
        <authorList>
            <consortium name="PulseNet: The National Subtyping Network for Foodborne Disease Surveillance"/>
            <person name="Tarr C.L."/>
            <person name="Trees E."/>
            <person name="Katz L.S."/>
            <person name="Carleton-Romer H.A."/>
            <person name="Stroika S."/>
            <person name="Kucerova Z."/>
            <person name="Roache K.F."/>
            <person name="Sabol A.L."/>
            <person name="Besser J."/>
            <person name="Gerner-Smidt P."/>
        </authorList>
    </citation>
    <scope>NUCLEOTIDE SEQUENCE [LARGE SCALE GENOMIC DNA]</scope>
    <source>
        <strain evidence="1 2">PNUSAL002180</strain>
    </source>
</reference>
<evidence type="ECO:0000313" key="2">
    <source>
        <dbReference type="Proteomes" id="UP000358545"/>
    </source>
</evidence>
<evidence type="ECO:0000313" key="1">
    <source>
        <dbReference type="EMBL" id="EAG0867608.1"/>
    </source>
</evidence>
<accession>A0A3A6WSJ3</accession>
<sequence length="139" mass="16403">MWPTAMIEKLRNKHHTSDPFELCEILNIIVTPWDLANDTNGFYKYVRRNRFIFYNSNLPDYQIKYVVAHELGHAVLHTRINATFTKSIYWSNLNKIELEAHHFAVSLLLSDIDIESFDTKKEICLYTGIPLELENFIIK</sequence>
<organism evidence="1 2">
    <name type="scientific">Listeria monocytogenes</name>
    <dbReference type="NCBI Taxonomy" id="1639"/>
    <lineage>
        <taxon>Bacteria</taxon>
        <taxon>Bacillati</taxon>
        <taxon>Bacillota</taxon>
        <taxon>Bacilli</taxon>
        <taxon>Bacillales</taxon>
        <taxon>Listeriaceae</taxon>
        <taxon>Listeria</taxon>
    </lineage>
</organism>
<name>A0A3A6WSJ3_LISMN</name>
<dbReference type="RefSeq" id="WP_003731470.1">
    <property type="nucleotide sequence ID" value="NC_021826.1"/>
</dbReference>
<dbReference type="EMBL" id="AABAGT010000014">
    <property type="protein sequence ID" value="EAG0867608.1"/>
    <property type="molecule type" value="Genomic_DNA"/>
</dbReference>
<dbReference type="Gene3D" id="1.10.10.2910">
    <property type="match status" value="1"/>
</dbReference>
<dbReference type="Proteomes" id="UP000358545">
    <property type="component" value="Unassembled WGS sequence"/>
</dbReference>
<dbReference type="AlphaFoldDB" id="A0A3A6WSJ3"/>
<dbReference type="InterPro" id="IPR010359">
    <property type="entry name" value="IrrE_HExxH"/>
</dbReference>
<protein>
    <submittedName>
        <fullName evidence="1">ImmA/IrrE family metallo-endopeptidase</fullName>
    </submittedName>
</protein>
<proteinExistence type="predicted"/>
<gene>
    <name evidence="1" type="ORF">A8L61_10010</name>
</gene>